<keyword evidence="7 10" id="KW-0472">Membrane</keyword>
<dbReference type="Gene3D" id="2.40.170.20">
    <property type="entry name" value="TonB-dependent receptor, beta-barrel domain"/>
    <property type="match status" value="1"/>
</dbReference>
<accession>A0AA91TJ96</accession>
<name>A0AA91TJ96_9BACT</name>
<dbReference type="GO" id="GO:0015344">
    <property type="term" value="F:siderophore uptake transmembrane transporter activity"/>
    <property type="evidence" value="ECO:0007669"/>
    <property type="project" value="TreeGrafter"/>
</dbReference>
<evidence type="ECO:0000256" key="7">
    <source>
        <dbReference type="ARBA" id="ARBA00023136"/>
    </source>
</evidence>
<keyword evidence="8 16" id="KW-0675">Receptor</keyword>
<evidence type="ECO:0000259" key="14">
    <source>
        <dbReference type="Pfam" id="PF00593"/>
    </source>
</evidence>
<evidence type="ECO:0000256" key="5">
    <source>
        <dbReference type="ARBA" id="ARBA00022729"/>
    </source>
</evidence>
<evidence type="ECO:0000313" key="17">
    <source>
        <dbReference type="Proteomes" id="UP000215155"/>
    </source>
</evidence>
<evidence type="ECO:0000259" key="15">
    <source>
        <dbReference type="Pfam" id="PF07715"/>
    </source>
</evidence>
<protein>
    <submittedName>
        <fullName evidence="16">TonB-dependent receptor</fullName>
    </submittedName>
</protein>
<keyword evidence="9 10" id="KW-0998">Cell outer membrane</keyword>
<keyword evidence="6 11" id="KW-0798">TonB box</keyword>
<keyword evidence="3 10" id="KW-1134">Transmembrane beta strand</keyword>
<organism evidence="16 17">
    <name type="scientific">Segatella copri</name>
    <dbReference type="NCBI Taxonomy" id="165179"/>
    <lineage>
        <taxon>Bacteria</taxon>
        <taxon>Pseudomonadati</taxon>
        <taxon>Bacteroidota</taxon>
        <taxon>Bacteroidia</taxon>
        <taxon>Bacteroidales</taxon>
        <taxon>Prevotellaceae</taxon>
        <taxon>Segatella</taxon>
    </lineage>
</organism>
<evidence type="ECO:0000256" key="8">
    <source>
        <dbReference type="ARBA" id="ARBA00023170"/>
    </source>
</evidence>
<keyword evidence="5" id="KW-0732">Signal</keyword>
<evidence type="ECO:0000256" key="4">
    <source>
        <dbReference type="ARBA" id="ARBA00022692"/>
    </source>
</evidence>
<dbReference type="InterPro" id="IPR039426">
    <property type="entry name" value="TonB-dep_rcpt-like"/>
</dbReference>
<comment type="caution">
    <text evidence="16">The sequence shown here is derived from an EMBL/GenBank/DDBJ whole genome shotgun (WGS) entry which is preliminary data.</text>
</comment>
<dbReference type="Proteomes" id="UP000215155">
    <property type="component" value="Unassembled WGS sequence"/>
</dbReference>
<keyword evidence="4 10" id="KW-0812">Transmembrane</keyword>
<dbReference type="PROSITE" id="PS52016">
    <property type="entry name" value="TONB_DEPENDENT_REC_3"/>
    <property type="match status" value="1"/>
</dbReference>
<evidence type="ECO:0000256" key="13">
    <source>
        <dbReference type="SAM" id="Phobius"/>
    </source>
</evidence>
<proteinExistence type="inferred from homology"/>
<feature type="domain" description="TonB-dependent receptor plug" evidence="15">
    <location>
        <begin position="86"/>
        <end position="181"/>
    </location>
</feature>
<dbReference type="InterPro" id="IPR036942">
    <property type="entry name" value="Beta-barrel_TonB_sf"/>
</dbReference>
<feature type="domain" description="TonB-dependent receptor-like beta-barrel" evidence="14">
    <location>
        <begin position="318"/>
        <end position="655"/>
    </location>
</feature>
<dbReference type="PANTHER" id="PTHR30069">
    <property type="entry name" value="TONB-DEPENDENT OUTER MEMBRANE RECEPTOR"/>
    <property type="match status" value="1"/>
</dbReference>
<keyword evidence="2 10" id="KW-0813">Transport</keyword>
<dbReference type="GO" id="GO:0009279">
    <property type="term" value="C:cell outer membrane"/>
    <property type="evidence" value="ECO:0007669"/>
    <property type="project" value="UniProtKB-SubCell"/>
</dbReference>
<evidence type="ECO:0000256" key="12">
    <source>
        <dbReference type="SAM" id="MobiDB-lite"/>
    </source>
</evidence>
<keyword evidence="13" id="KW-1133">Transmembrane helix</keyword>
<dbReference type="GO" id="GO:0044718">
    <property type="term" value="P:siderophore transmembrane transport"/>
    <property type="evidence" value="ECO:0007669"/>
    <property type="project" value="TreeGrafter"/>
</dbReference>
<dbReference type="InterPro" id="IPR012910">
    <property type="entry name" value="Plug_dom"/>
</dbReference>
<comment type="similarity">
    <text evidence="10 11">Belongs to the TonB-dependent receptor family.</text>
</comment>
<dbReference type="Gene3D" id="2.170.130.10">
    <property type="entry name" value="TonB-dependent receptor, plug domain"/>
    <property type="match status" value="1"/>
</dbReference>
<dbReference type="EMBL" id="NMPZ01000013">
    <property type="protein sequence ID" value="OXL43793.1"/>
    <property type="molecule type" value="Genomic_DNA"/>
</dbReference>
<feature type="region of interest" description="Disordered" evidence="12">
    <location>
        <begin position="684"/>
        <end position="723"/>
    </location>
</feature>
<comment type="subcellular location">
    <subcellularLocation>
        <location evidence="1 10">Cell outer membrane</location>
        <topology evidence="1 10">Multi-pass membrane protein</topology>
    </subcellularLocation>
</comment>
<dbReference type="Pfam" id="PF00593">
    <property type="entry name" value="TonB_dep_Rec_b-barrel"/>
    <property type="match status" value="1"/>
</dbReference>
<dbReference type="Pfam" id="PF07715">
    <property type="entry name" value="Plug"/>
    <property type="match status" value="1"/>
</dbReference>
<evidence type="ECO:0000256" key="2">
    <source>
        <dbReference type="ARBA" id="ARBA00022448"/>
    </source>
</evidence>
<evidence type="ECO:0000256" key="1">
    <source>
        <dbReference type="ARBA" id="ARBA00004571"/>
    </source>
</evidence>
<dbReference type="AlphaFoldDB" id="A0AA91TJ96"/>
<gene>
    <name evidence="16" type="ORF">CFT61_09425</name>
</gene>
<evidence type="ECO:0000256" key="9">
    <source>
        <dbReference type="ARBA" id="ARBA00023237"/>
    </source>
</evidence>
<dbReference type="PANTHER" id="PTHR30069:SF29">
    <property type="entry name" value="HEMOGLOBIN AND HEMOGLOBIN-HAPTOGLOBIN-BINDING PROTEIN 1-RELATED"/>
    <property type="match status" value="1"/>
</dbReference>
<evidence type="ECO:0000256" key="10">
    <source>
        <dbReference type="PROSITE-ProRule" id="PRU01360"/>
    </source>
</evidence>
<dbReference type="SUPFAM" id="SSF56935">
    <property type="entry name" value="Porins"/>
    <property type="match status" value="1"/>
</dbReference>
<dbReference type="InterPro" id="IPR000531">
    <property type="entry name" value="Beta-barrel_TonB"/>
</dbReference>
<sequence>MISSNPVGWVRDEENRNNRMKKKKRITHVALIGAMWMSGFSTLQAQHLEPVRAGKQAPVSDSLRTRTQHLDDVEVRAKKPRSALSSVTPVQTITSSELQLLGITSVGDAAKRMAGVQVRDYGGIGGLQTVSVRSLGACHTAVSYDGIVVSNMQAGQIDVSRYSLSNIRQLSVAIGQGSDLMQSARHYASAGILSIENRGIDWTSPQPWQLKVNAKTGSWGLFTPSLQYSQRLSSQTALTFDANMVRADGVYPFTIQNGRYKEHHKRYNSDILSGQGEVNLFHRWDKNELSAKVSYYNSKRGLPGVVILYNSDAEERMWDESCFAQMVWKSQLAPRLALNARLKYAHTWSKYEDYNVKYQGGKLTDIARQNEYYASATIGYDLGWGWTTALAEDFSIGDLRTNVVSQPNPTRYSSQTAWSLRWKWQRWQVDGNLVGTYISEKASKEDKGSSGSSSSVNARIPADRKRISPSVAMNYRLLADETLYLRAMMKSTYRVPTFTDMYYLHIGNTNLKPENATEWNLGVTWAHQFGGKSLRNPARGISLQATFDTYYNKVTDKIVAFPTTYVWKMVNFGRVEIKGVDATLSLGVPMGQKMALDVDASYTYQYAVDKTDSKKSYYRHQLPYTPRHSGNVSAVWSNPWVSVGWQMQAVGERWSMIQCTDEYRMKAYQEHTFTLSREFSLGKRKKNTESGNGSRENAFNGKASEESALYRNASEESTLNRNASRRDFPRGSVLKLSFSLLNAFNKQYEVIKYYPMPGRSWQATASLTL</sequence>
<dbReference type="InterPro" id="IPR037066">
    <property type="entry name" value="Plug_dom_sf"/>
</dbReference>
<reference evidence="16 17" key="1">
    <citation type="submission" date="2017-07" db="EMBL/GenBank/DDBJ databases">
        <title>Draft genome sequence of Prevotella copri isolated from the gut of healthy adult Indian.</title>
        <authorList>
            <person name="Das B."/>
            <person name="Bag S."/>
            <person name="Ghosh T.S."/>
        </authorList>
    </citation>
    <scope>NUCLEOTIDE SEQUENCE [LARGE SCALE GENOMIC DNA]</scope>
    <source>
        <strain evidence="16 17">Indica</strain>
    </source>
</reference>
<evidence type="ECO:0000256" key="6">
    <source>
        <dbReference type="ARBA" id="ARBA00023077"/>
    </source>
</evidence>
<evidence type="ECO:0000256" key="3">
    <source>
        <dbReference type="ARBA" id="ARBA00022452"/>
    </source>
</evidence>
<evidence type="ECO:0000256" key="11">
    <source>
        <dbReference type="RuleBase" id="RU003357"/>
    </source>
</evidence>
<evidence type="ECO:0000313" key="16">
    <source>
        <dbReference type="EMBL" id="OXL43793.1"/>
    </source>
</evidence>
<feature type="transmembrane region" description="Helical" evidence="13">
    <location>
        <begin position="26"/>
        <end position="43"/>
    </location>
</feature>